<sequence>MDHYNATVHNGALVSTRRGLHVSKTKHQGTRFVNTFAAPTPSTTQAPSRSNSRGSTASTETRPHERKFKFVAKPRDKGKGAPRGRPRASPVSKASTPCSSSESGEDVASRGETPRSSPSIASASSIAPGIIADSPSGIGGSPSGFFGSPPGATFMPQRMGSHIINRRMPDVGGRNVASYFSSDLNQPYLYEHLPASAHMRGTHLMEQNHRNIESTPDTFSRTLEDGATSSEDAGAHFNKLYNHAGGGGLYGDDDLNEPVYLESIASKALVSVFMGSHEQWHAHMKNLRYLISRMGGMKPEWGQVLSKIRKADVKGAAYTGTTPYLDFTRFFPAVSDILNRETKTTFSIKVQHLLQACGVVQDNIDSVSALVHFVQSTKAARHAPGGSIIFEPHGYIEEFTWIEQLLVRFPGPLRDEIVRTNRGYDDKHRMQTLDMGMLQSFDDSGFQNHLSPSTDGALDGAGNLLDSFVRLTAILYMEELLPESYTVEPYSFLLSMLGQQTRAIVTRLRARGAFLPAASFNLDGLPQTMHLRPLLIWGCMVAYAVAKVAEVDTGMQPLSLDISPYQDCVGLLIGSEPGGIDGLTERDFDLCNLLHIQELRTVNCDDRSFLRQMVVDHASRQLLSPVNPYI</sequence>
<feature type="compositionally biased region" description="Polar residues" evidence="1">
    <location>
        <begin position="40"/>
        <end position="60"/>
    </location>
</feature>
<dbReference type="EMBL" id="KL648629">
    <property type="protein sequence ID" value="KEY67167.1"/>
    <property type="molecule type" value="Genomic_DNA"/>
</dbReference>
<dbReference type="AlphaFoldDB" id="A0A084APD8"/>
<evidence type="ECO:0000313" key="3">
    <source>
        <dbReference type="Proteomes" id="UP000028045"/>
    </source>
</evidence>
<keyword evidence="3" id="KW-1185">Reference proteome</keyword>
<accession>A0A084APD8</accession>
<dbReference type="HOGENOM" id="CLU_432932_0_0_1"/>
<protein>
    <submittedName>
        <fullName evidence="2">Uncharacterized protein</fullName>
    </submittedName>
</protein>
<dbReference type="OrthoDB" id="3469225at2759"/>
<reference evidence="2 3" key="1">
    <citation type="journal article" date="2014" name="BMC Genomics">
        <title>Comparative genome sequencing reveals chemotype-specific gene clusters in the toxigenic black mold Stachybotrys.</title>
        <authorList>
            <person name="Semeiks J."/>
            <person name="Borek D."/>
            <person name="Otwinowski Z."/>
            <person name="Grishin N.V."/>
        </authorList>
    </citation>
    <scope>NUCLEOTIDE SEQUENCE [LARGE SCALE GENOMIC DNA]</scope>
    <source>
        <strain evidence="3">CBS 109288 / IBT 7711</strain>
    </source>
</reference>
<evidence type="ECO:0000313" key="2">
    <source>
        <dbReference type="EMBL" id="KEY67167.1"/>
    </source>
</evidence>
<dbReference type="Proteomes" id="UP000028045">
    <property type="component" value="Unassembled WGS sequence"/>
</dbReference>
<evidence type="ECO:0000256" key="1">
    <source>
        <dbReference type="SAM" id="MobiDB-lite"/>
    </source>
</evidence>
<feature type="region of interest" description="Disordered" evidence="1">
    <location>
        <begin position="27"/>
        <end position="157"/>
    </location>
</feature>
<name>A0A084APD8_STACB</name>
<feature type="compositionally biased region" description="Polar residues" evidence="1">
    <location>
        <begin position="92"/>
        <end position="102"/>
    </location>
</feature>
<feature type="compositionally biased region" description="Low complexity" evidence="1">
    <location>
        <begin position="114"/>
        <end position="136"/>
    </location>
</feature>
<gene>
    <name evidence="2" type="ORF">S7711_03027</name>
</gene>
<proteinExistence type="predicted"/>
<feature type="compositionally biased region" description="Low complexity" evidence="1">
    <location>
        <begin position="143"/>
        <end position="152"/>
    </location>
</feature>
<organism evidence="2 3">
    <name type="scientific">Stachybotrys chartarum (strain CBS 109288 / IBT 7711)</name>
    <name type="common">Toxic black mold</name>
    <name type="synonym">Stilbospora chartarum</name>
    <dbReference type="NCBI Taxonomy" id="1280523"/>
    <lineage>
        <taxon>Eukaryota</taxon>
        <taxon>Fungi</taxon>
        <taxon>Dikarya</taxon>
        <taxon>Ascomycota</taxon>
        <taxon>Pezizomycotina</taxon>
        <taxon>Sordariomycetes</taxon>
        <taxon>Hypocreomycetidae</taxon>
        <taxon>Hypocreales</taxon>
        <taxon>Stachybotryaceae</taxon>
        <taxon>Stachybotrys</taxon>
    </lineage>
</organism>